<evidence type="ECO:0000313" key="2">
    <source>
        <dbReference type="EMBL" id="MBF0598044.1"/>
    </source>
</evidence>
<keyword evidence="1" id="KW-0812">Transmembrane</keyword>
<comment type="caution">
    <text evidence="2">The sequence shown here is derived from an EMBL/GenBank/DDBJ whole genome shotgun (WGS) entry which is preliminary data.</text>
</comment>
<evidence type="ECO:0000313" key="3">
    <source>
        <dbReference type="Proteomes" id="UP000608754"/>
    </source>
</evidence>
<organism evidence="2 3">
    <name type="scientific">Faecalibacter rhinopitheci</name>
    <dbReference type="NCBI Taxonomy" id="2779678"/>
    <lineage>
        <taxon>Bacteria</taxon>
        <taxon>Pseudomonadati</taxon>
        <taxon>Bacteroidota</taxon>
        <taxon>Flavobacteriia</taxon>
        <taxon>Flavobacteriales</taxon>
        <taxon>Weeksellaceae</taxon>
        <taxon>Faecalibacter</taxon>
    </lineage>
</organism>
<gene>
    <name evidence="2" type="ORF">IM532_11440</name>
</gene>
<keyword evidence="1" id="KW-1133">Transmembrane helix</keyword>
<keyword evidence="3" id="KW-1185">Reference proteome</keyword>
<sequence>MNNNNSSLIIGTVGGTISSMYASIQWAELLYTVIMAIVGALCSYSTSYFLQKRKNDFE</sequence>
<dbReference type="AlphaFoldDB" id="A0A8J7FR47"/>
<proteinExistence type="predicted"/>
<evidence type="ECO:0000256" key="1">
    <source>
        <dbReference type="SAM" id="Phobius"/>
    </source>
</evidence>
<dbReference type="Proteomes" id="UP000608754">
    <property type="component" value="Unassembled WGS sequence"/>
</dbReference>
<feature type="transmembrane region" description="Helical" evidence="1">
    <location>
        <begin position="7"/>
        <end position="24"/>
    </location>
</feature>
<protein>
    <submittedName>
        <fullName evidence="2">Uncharacterized protein</fullName>
    </submittedName>
</protein>
<reference evidence="2" key="1">
    <citation type="submission" date="2020-10" db="EMBL/GenBank/DDBJ databases">
        <authorList>
            <person name="Lu T."/>
            <person name="Wang Q."/>
            <person name="Han X."/>
        </authorList>
    </citation>
    <scope>NUCLEOTIDE SEQUENCE</scope>
    <source>
        <strain evidence="2">WQ 117</strain>
    </source>
</reference>
<accession>A0A8J7FR47</accession>
<name>A0A8J7FR47_9FLAO</name>
<keyword evidence="1" id="KW-0472">Membrane</keyword>
<dbReference type="EMBL" id="JADGIK010000007">
    <property type="protein sequence ID" value="MBF0598044.1"/>
    <property type="molecule type" value="Genomic_DNA"/>
</dbReference>
<feature type="transmembrane region" description="Helical" evidence="1">
    <location>
        <begin position="30"/>
        <end position="50"/>
    </location>
</feature>